<evidence type="ECO:0000256" key="1">
    <source>
        <dbReference type="SAM" id="SignalP"/>
    </source>
</evidence>
<feature type="signal peptide" evidence="1">
    <location>
        <begin position="1"/>
        <end position="26"/>
    </location>
</feature>
<proteinExistence type="predicted"/>
<evidence type="ECO:0000313" key="3">
    <source>
        <dbReference type="Proteomes" id="UP001595712"/>
    </source>
</evidence>
<protein>
    <recommendedName>
        <fullName evidence="4">Secreted protein</fullName>
    </recommendedName>
</protein>
<dbReference type="EMBL" id="JBHRWO010000007">
    <property type="protein sequence ID" value="MFC3492253.1"/>
    <property type="molecule type" value="Genomic_DNA"/>
</dbReference>
<dbReference type="Proteomes" id="UP001595712">
    <property type="component" value="Unassembled WGS sequence"/>
</dbReference>
<organism evidence="2 3">
    <name type="scientific">Glycomyces rhizosphaerae</name>
    <dbReference type="NCBI Taxonomy" id="2054422"/>
    <lineage>
        <taxon>Bacteria</taxon>
        <taxon>Bacillati</taxon>
        <taxon>Actinomycetota</taxon>
        <taxon>Actinomycetes</taxon>
        <taxon>Glycomycetales</taxon>
        <taxon>Glycomycetaceae</taxon>
        <taxon>Glycomyces</taxon>
    </lineage>
</organism>
<feature type="chain" id="PRO_5046084459" description="Secreted protein" evidence="1">
    <location>
        <begin position="27"/>
        <end position="165"/>
    </location>
</feature>
<accession>A0ABV7PXM4</accession>
<reference evidence="3" key="1">
    <citation type="journal article" date="2019" name="Int. J. Syst. Evol. Microbiol.">
        <title>The Global Catalogue of Microorganisms (GCM) 10K type strain sequencing project: providing services to taxonomists for standard genome sequencing and annotation.</title>
        <authorList>
            <consortium name="The Broad Institute Genomics Platform"/>
            <consortium name="The Broad Institute Genome Sequencing Center for Infectious Disease"/>
            <person name="Wu L."/>
            <person name="Ma J."/>
        </authorList>
    </citation>
    <scope>NUCLEOTIDE SEQUENCE [LARGE SCALE GENOMIC DNA]</scope>
    <source>
        <strain evidence="3">CGMCC 4.7396</strain>
    </source>
</reference>
<evidence type="ECO:0008006" key="4">
    <source>
        <dbReference type="Google" id="ProtNLM"/>
    </source>
</evidence>
<name>A0ABV7PXM4_9ACTN</name>
<gene>
    <name evidence="2" type="ORF">ACFO8M_07130</name>
</gene>
<sequence length="165" mass="16427">MQYRTIVAASAAAAAAAAFSYGQASASTPDWLTVASVETGPTPLTAVCEEEAAGTFADPACASILGTGESPDAEAFGAATAEAPEGGSGMAVANVDMRDFAKWQVCGIAVASTTESVECDNSIEDEREPMATGSGVSLVNVDATGAFDWSVCGIAVLQSGATVDC</sequence>
<keyword evidence="1" id="KW-0732">Signal</keyword>
<evidence type="ECO:0000313" key="2">
    <source>
        <dbReference type="EMBL" id="MFC3492253.1"/>
    </source>
</evidence>
<dbReference type="RefSeq" id="WP_387972545.1">
    <property type="nucleotide sequence ID" value="NZ_JBHRWO010000007.1"/>
</dbReference>
<comment type="caution">
    <text evidence="2">The sequence shown here is derived from an EMBL/GenBank/DDBJ whole genome shotgun (WGS) entry which is preliminary data.</text>
</comment>
<keyword evidence="3" id="KW-1185">Reference proteome</keyword>